<organism evidence="1 2">
    <name type="scientific">Streptomyces brasiliensis</name>
    <dbReference type="NCBI Taxonomy" id="1954"/>
    <lineage>
        <taxon>Bacteria</taxon>
        <taxon>Bacillati</taxon>
        <taxon>Actinomycetota</taxon>
        <taxon>Actinomycetes</taxon>
        <taxon>Kitasatosporales</taxon>
        <taxon>Streptomycetaceae</taxon>
        <taxon>Streptomyces</taxon>
    </lineage>
</organism>
<keyword evidence="2" id="KW-1185">Reference proteome</keyword>
<evidence type="ECO:0000313" key="1">
    <source>
        <dbReference type="EMBL" id="GGI94370.1"/>
    </source>
</evidence>
<name>A0A917NE69_9ACTN</name>
<proteinExistence type="predicted"/>
<reference evidence="1" key="1">
    <citation type="journal article" date="2014" name="Int. J. Syst. Evol. Microbiol.">
        <title>Complete genome sequence of Corynebacterium casei LMG S-19264T (=DSM 44701T), isolated from a smear-ripened cheese.</title>
        <authorList>
            <consortium name="US DOE Joint Genome Institute (JGI-PGF)"/>
            <person name="Walter F."/>
            <person name="Albersmeier A."/>
            <person name="Kalinowski J."/>
            <person name="Ruckert C."/>
        </authorList>
    </citation>
    <scope>NUCLEOTIDE SEQUENCE</scope>
    <source>
        <strain evidence="1">JCM 3086</strain>
    </source>
</reference>
<comment type="caution">
    <text evidence="1">The sequence shown here is derived from an EMBL/GenBank/DDBJ whole genome shotgun (WGS) entry which is preliminary data.</text>
</comment>
<dbReference type="RefSeq" id="WP_189308927.1">
    <property type="nucleotide sequence ID" value="NZ_BMQA01000001.1"/>
</dbReference>
<dbReference type="EMBL" id="BMQA01000001">
    <property type="protein sequence ID" value="GGI94370.1"/>
    <property type="molecule type" value="Genomic_DNA"/>
</dbReference>
<gene>
    <name evidence="1" type="ORF">GCM10010121_000950</name>
</gene>
<protein>
    <submittedName>
        <fullName evidence="1">Uncharacterized protein</fullName>
    </submittedName>
</protein>
<sequence length="68" mass="7822">MQAIPDDLAQALEEWHTAYRRLAVQPCSSLRRKLVRLSAQVLFHPYWQTGQRTPARSALYVAQRGARS</sequence>
<reference evidence="1" key="2">
    <citation type="submission" date="2020-09" db="EMBL/GenBank/DDBJ databases">
        <authorList>
            <person name="Sun Q."/>
            <person name="Ohkuma M."/>
        </authorList>
    </citation>
    <scope>NUCLEOTIDE SEQUENCE</scope>
    <source>
        <strain evidence="1">JCM 3086</strain>
    </source>
</reference>
<evidence type="ECO:0000313" key="2">
    <source>
        <dbReference type="Proteomes" id="UP000657574"/>
    </source>
</evidence>
<dbReference type="AlphaFoldDB" id="A0A917NE69"/>
<dbReference type="Proteomes" id="UP000657574">
    <property type="component" value="Unassembled WGS sequence"/>
</dbReference>
<accession>A0A917NE69</accession>